<dbReference type="AlphaFoldDB" id="A0A7N0RIB3"/>
<dbReference type="InterPro" id="IPR002885">
    <property type="entry name" value="PPR_rpt"/>
</dbReference>
<sequence>MLQSAESLLHLLQGSVRRLREVKRIHCALITGGHLLWTSNTSSDKWMPTLLYNALIRCHLEVEKPETSIRLFGRMVVDQVPPNNFTFPSLIKAATFCVGVDHFVGKSFHSHLVRRGVLRDVFVSTSLISFYSQCGDLVGARNVFDEIAEPCIVCNNAMLDAFGKNGDMDGAVSMFELMPERDIVSWTSVISGFGRNGSFEEGVVFFGKMMVDEDVTRRGVRPNEATLVSLLSSCANLDRGGGLYGGKQMHGFIIRNEIQLTVFMATGLISLYGKMGCLKLATQVFNDMACKAICVQNAMISALACNGHETDALDMFERMKLERQKPNEVTLVSVLTACAHAKLVPTGLEVFNSMTLDLGIDPKMEHYGCLVDLLGRAGLLKEANDIIETMPFKADATVLGALLGACKVHGAIELANEVAKKIINLKPQHCGRYVSLSSINAGAERWAQAAELRKEMIAAGIQKIPAYSSV</sequence>
<keyword evidence="1" id="KW-0677">Repeat</keyword>
<dbReference type="NCBIfam" id="TIGR00756">
    <property type="entry name" value="PPR"/>
    <property type="match status" value="4"/>
</dbReference>
<dbReference type="PANTHER" id="PTHR47926:SF348">
    <property type="entry name" value="PENTATRICOPEPTIDE REPEAT-CONTAINING PROTEIN"/>
    <property type="match status" value="1"/>
</dbReference>
<dbReference type="Gene3D" id="1.25.40.10">
    <property type="entry name" value="Tetratricopeptide repeat domain"/>
    <property type="match status" value="3"/>
</dbReference>
<protein>
    <recommendedName>
        <fullName evidence="5">Pentatricopeptide repeat-containing protein</fullName>
    </recommendedName>
</protein>
<evidence type="ECO:0000256" key="2">
    <source>
        <dbReference type="PROSITE-ProRule" id="PRU00708"/>
    </source>
</evidence>
<organism evidence="3 4">
    <name type="scientific">Kalanchoe fedtschenkoi</name>
    <name type="common">Lavender scallops</name>
    <name type="synonym">South American air plant</name>
    <dbReference type="NCBI Taxonomy" id="63787"/>
    <lineage>
        <taxon>Eukaryota</taxon>
        <taxon>Viridiplantae</taxon>
        <taxon>Streptophyta</taxon>
        <taxon>Embryophyta</taxon>
        <taxon>Tracheophyta</taxon>
        <taxon>Spermatophyta</taxon>
        <taxon>Magnoliopsida</taxon>
        <taxon>eudicotyledons</taxon>
        <taxon>Gunneridae</taxon>
        <taxon>Pentapetalae</taxon>
        <taxon>Saxifragales</taxon>
        <taxon>Crassulaceae</taxon>
        <taxon>Kalanchoe</taxon>
    </lineage>
</organism>
<dbReference type="InterPro" id="IPR011990">
    <property type="entry name" value="TPR-like_helical_dom_sf"/>
</dbReference>
<evidence type="ECO:0000313" key="4">
    <source>
        <dbReference type="Proteomes" id="UP000594263"/>
    </source>
</evidence>
<evidence type="ECO:0000313" key="3">
    <source>
        <dbReference type="EnsemblPlants" id="Kaladp0011s0916.1.v1.1.CDS.1"/>
    </source>
</evidence>
<dbReference type="GO" id="GO:0003723">
    <property type="term" value="F:RNA binding"/>
    <property type="evidence" value="ECO:0007669"/>
    <property type="project" value="InterPro"/>
</dbReference>
<name>A0A7N0RIB3_KALFE</name>
<dbReference type="InterPro" id="IPR046960">
    <property type="entry name" value="PPR_At4g14850-like_plant"/>
</dbReference>
<dbReference type="GO" id="GO:0009451">
    <property type="term" value="P:RNA modification"/>
    <property type="evidence" value="ECO:0007669"/>
    <property type="project" value="InterPro"/>
</dbReference>
<dbReference type="EnsemblPlants" id="Kaladp0011s0916.1.v1.1">
    <property type="protein sequence ID" value="Kaladp0011s0916.1.v1.1.CDS.1"/>
    <property type="gene ID" value="Kaladp0011s0916.v1.1"/>
</dbReference>
<evidence type="ECO:0008006" key="5">
    <source>
        <dbReference type="Google" id="ProtNLM"/>
    </source>
</evidence>
<dbReference type="Gramene" id="Kaladp0011s0916.1.v1.1">
    <property type="protein sequence ID" value="Kaladp0011s0916.1.v1.1.CDS.1"/>
    <property type="gene ID" value="Kaladp0011s0916.v1.1"/>
</dbReference>
<dbReference type="Pfam" id="PF01535">
    <property type="entry name" value="PPR"/>
    <property type="match status" value="7"/>
</dbReference>
<evidence type="ECO:0000256" key="1">
    <source>
        <dbReference type="ARBA" id="ARBA00022737"/>
    </source>
</evidence>
<dbReference type="Proteomes" id="UP000594263">
    <property type="component" value="Unplaced"/>
</dbReference>
<dbReference type="Pfam" id="PF20431">
    <property type="entry name" value="E_motif"/>
    <property type="match status" value="1"/>
</dbReference>
<dbReference type="PANTHER" id="PTHR47926">
    <property type="entry name" value="PENTATRICOPEPTIDE REPEAT-CONTAINING PROTEIN"/>
    <property type="match status" value="1"/>
</dbReference>
<dbReference type="FunFam" id="1.25.40.10:FF:000511">
    <property type="entry name" value="Pentatricopeptide repeat-containing protein"/>
    <property type="match status" value="1"/>
</dbReference>
<keyword evidence="4" id="KW-1185">Reference proteome</keyword>
<feature type="repeat" description="PPR" evidence="2">
    <location>
        <begin position="182"/>
        <end position="217"/>
    </location>
</feature>
<reference evidence="3" key="1">
    <citation type="submission" date="2021-01" db="UniProtKB">
        <authorList>
            <consortium name="EnsemblPlants"/>
        </authorList>
    </citation>
    <scope>IDENTIFICATION</scope>
</reference>
<dbReference type="InterPro" id="IPR046848">
    <property type="entry name" value="E_motif"/>
</dbReference>
<proteinExistence type="predicted"/>
<accession>A0A7N0RIB3</accession>
<dbReference type="PROSITE" id="PS51375">
    <property type="entry name" value="PPR"/>
    <property type="match status" value="1"/>
</dbReference>